<comment type="cofactor">
    <cofactor evidence="1">
        <name>Mg(2+)</name>
        <dbReference type="ChEBI" id="CHEBI:18420"/>
    </cofactor>
</comment>
<dbReference type="Pfam" id="PF00483">
    <property type="entry name" value="NTP_transferase"/>
    <property type="match status" value="1"/>
</dbReference>
<reference evidence="11 12" key="1">
    <citation type="submission" date="2019-10" db="EMBL/GenBank/DDBJ databases">
        <title>Genome sequence of Azospirillum formosense CC-Nfb-7.</title>
        <authorList>
            <person name="Ambrosini A."/>
            <person name="Sant'Anna F.H."/>
            <person name="Cassan F.D."/>
            <person name="Souza E.M."/>
            <person name="Passaglia L.M.P."/>
        </authorList>
    </citation>
    <scope>NUCLEOTIDE SEQUENCE [LARGE SCALE GENOMIC DNA]</scope>
    <source>
        <strain evidence="11 12">CC-NFb-7</strain>
    </source>
</reference>
<evidence type="ECO:0000313" key="12">
    <source>
        <dbReference type="Proteomes" id="UP000639419"/>
    </source>
</evidence>
<comment type="similarity">
    <text evidence="2 9">Belongs to the glucose-1-phosphate thymidylyltransferase family.</text>
</comment>
<keyword evidence="4 9" id="KW-0808">Transferase</keyword>
<comment type="caution">
    <text evidence="11">The sequence shown here is derived from an EMBL/GenBank/DDBJ whole genome shotgun (WGS) entry which is preliminary data.</text>
</comment>
<keyword evidence="12" id="KW-1185">Reference proteome</keyword>
<dbReference type="PANTHER" id="PTHR43532">
    <property type="entry name" value="GLUCOSE-1-PHOSPHATE THYMIDYLYLTRANSFERASE"/>
    <property type="match status" value="1"/>
</dbReference>
<evidence type="ECO:0000256" key="2">
    <source>
        <dbReference type="ARBA" id="ARBA00010480"/>
    </source>
</evidence>
<dbReference type="GO" id="GO:0008879">
    <property type="term" value="F:glucose-1-phosphate thymidylyltransferase activity"/>
    <property type="evidence" value="ECO:0007669"/>
    <property type="project" value="UniProtKB-EC"/>
</dbReference>
<dbReference type="SUPFAM" id="SSF53448">
    <property type="entry name" value="Nucleotide-diphospho-sugar transferases"/>
    <property type="match status" value="1"/>
</dbReference>
<dbReference type="RefSeq" id="WP_174438707.1">
    <property type="nucleotide sequence ID" value="NZ_BAABCC010000001.1"/>
</dbReference>
<dbReference type="EMBL" id="WHOR01000055">
    <property type="protein sequence ID" value="NUB19531.1"/>
    <property type="molecule type" value="Genomic_DNA"/>
</dbReference>
<name>A0ABX2L0C8_9PROT</name>
<comment type="catalytic activity">
    <reaction evidence="8 9">
        <text>dTTP + alpha-D-glucose 1-phosphate + H(+) = dTDP-alpha-D-glucose + diphosphate</text>
        <dbReference type="Rhea" id="RHEA:15225"/>
        <dbReference type="ChEBI" id="CHEBI:15378"/>
        <dbReference type="ChEBI" id="CHEBI:33019"/>
        <dbReference type="ChEBI" id="CHEBI:37568"/>
        <dbReference type="ChEBI" id="CHEBI:57477"/>
        <dbReference type="ChEBI" id="CHEBI:58601"/>
        <dbReference type="EC" id="2.7.7.24"/>
    </reaction>
</comment>
<feature type="domain" description="Nucleotidyl transferase" evidence="10">
    <location>
        <begin position="2"/>
        <end position="238"/>
    </location>
</feature>
<keyword evidence="7 9" id="KW-0460">Magnesium</keyword>
<dbReference type="EC" id="2.7.7.24" evidence="3 9"/>
<evidence type="ECO:0000259" key="10">
    <source>
        <dbReference type="Pfam" id="PF00483"/>
    </source>
</evidence>
<dbReference type="InterPro" id="IPR005907">
    <property type="entry name" value="G1P_thy_trans_s"/>
</dbReference>
<evidence type="ECO:0000256" key="4">
    <source>
        <dbReference type="ARBA" id="ARBA00022679"/>
    </source>
</evidence>
<dbReference type="InterPro" id="IPR029044">
    <property type="entry name" value="Nucleotide-diphossugar_trans"/>
</dbReference>
<dbReference type="Gene3D" id="3.90.550.10">
    <property type="entry name" value="Spore Coat Polysaccharide Biosynthesis Protein SpsA, Chain A"/>
    <property type="match status" value="1"/>
</dbReference>
<protein>
    <recommendedName>
        <fullName evidence="3 9">Glucose-1-phosphate thymidylyltransferase</fullName>
        <ecNumber evidence="3 9">2.7.7.24</ecNumber>
    </recommendedName>
</protein>
<dbReference type="Proteomes" id="UP000639419">
    <property type="component" value="Unassembled WGS sequence"/>
</dbReference>
<sequence length="288" mass="31794">MKGIILAGGSGTRLYPLTQVTSKQLLPVFDKPMIYYPLSTLMLAGIRDILIITTPQDQAQFQRLLGDGTQWGITLSYAEQPKPEGLAQAFLIGRGFVGTDSVCLILGDNIFFGHDLEPALLRAASRTDGATVFGYHVRDPERYGVVSFDSEGRPNAIEEKPVHPKSNYAVTGLYFYDNSVLDIAATIRPSPRGELEITDVNNVYLHQQRLAVEKLGRGYAWFDTGTHQSLLQAAEFVQTIEARQGLKIASPEEIAWRKGFIDSEQLARIARPLAKSGYGSYLLSLLTD</sequence>
<proteinExistence type="inferred from homology"/>
<evidence type="ECO:0000256" key="7">
    <source>
        <dbReference type="ARBA" id="ARBA00022842"/>
    </source>
</evidence>
<keyword evidence="6 9" id="KW-0479">Metal-binding</keyword>
<organism evidence="11 12">
    <name type="scientific">Azospirillum formosense</name>
    <dbReference type="NCBI Taxonomy" id="861533"/>
    <lineage>
        <taxon>Bacteria</taxon>
        <taxon>Pseudomonadati</taxon>
        <taxon>Pseudomonadota</taxon>
        <taxon>Alphaproteobacteria</taxon>
        <taxon>Rhodospirillales</taxon>
        <taxon>Azospirillaceae</taxon>
        <taxon>Azospirillum</taxon>
    </lineage>
</organism>
<dbReference type="CDD" id="cd02538">
    <property type="entry name" value="G1P_TT_short"/>
    <property type="match status" value="1"/>
</dbReference>
<evidence type="ECO:0000256" key="1">
    <source>
        <dbReference type="ARBA" id="ARBA00001946"/>
    </source>
</evidence>
<evidence type="ECO:0000256" key="8">
    <source>
        <dbReference type="ARBA" id="ARBA00049336"/>
    </source>
</evidence>
<evidence type="ECO:0000256" key="6">
    <source>
        <dbReference type="ARBA" id="ARBA00022723"/>
    </source>
</evidence>
<accession>A0ABX2L0C8</accession>
<dbReference type="NCBIfam" id="TIGR01207">
    <property type="entry name" value="rmlA"/>
    <property type="match status" value="1"/>
</dbReference>
<keyword evidence="5 9" id="KW-0548">Nucleotidyltransferase</keyword>
<evidence type="ECO:0000313" key="11">
    <source>
        <dbReference type="EMBL" id="NUB19531.1"/>
    </source>
</evidence>
<dbReference type="InterPro" id="IPR005835">
    <property type="entry name" value="NTP_transferase_dom"/>
</dbReference>
<evidence type="ECO:0000256" key="5">
    <source>
        <dbReference type="ARBA" id="ARBA00022695"/>
    </source>
</evidence>
<evidence type="ECO:0000256" key="9">
    <source>
        <dbReference type="RuleBase" id="RU003706"/>
    </source>
</evidence>
<evidence type="ECO:0000256" key="3">
    <source>
        <dbReference type="ARBA" id="ARBA00012461"/>
    </source>
</evidence>
<comment type="function">
    <text evidence="9">Catalyzes the formation of dTDP-glucose, from dTTP and glucose 1-phosphate, as well as its pyrophosphorolysis.</text>
</comment>
<dbReference type="PANTHER" id="PTHR43532:SF1">
    <property type="entry name" value="GLUCOSE-1-PHOSPHATE THYMIDYLYLTRANSFERASE 1"/>
    <property type="match status" value="1"/>
</dbReference>
<gene>
    <name evidence="11" type="primary">rfbA</name>
    <name evidence="11" type="ORF">GBZ26_09940</name>
</gene>